<dbReference type="PANTHER" id="PTHR14379:SF90">
    <property type="entry name" value="EMB|CAB71880.1-RELATED"/>
    <property type="match status" value="1"/>
</dbReference>
<feature type="domain" description="OST-HTH associated" evidence="3">
    <location>
        <begin position="441"/>
        <end position="497"/>
    </location>
</feature>
<dbReference type="GO" id="GO:0005777">
    <property type="term" value="C:peroxisome"/>
    <property type="evidence" value="ECO:0007669"/>
    <property type="project" value="InterPro"/>
</dbReference>
<feature type="domain" description="DUF7625" evidence="4">
    <location>
        <begin position="324"/>
        <end position="413"/>
    </location>
</feature>
<organism evidence="5 6">
    <name type="scientific">Mucuna pruriens</name>
    <name type="common">Velvet bean</name>
    <name type="synonym">Dolichos pruriens</name>
    <dbReference type="NCBI Taxonomy" id="157652"/>
    <lineage>
        <taxon>Eukaryota</taxon>
        <taxon>Viridiplantae</taxon>
        <taxon>Streptophyta</taxon>
        <taxon>Embryophyta</taxon>
        <taxon>Tracheophyta</taxon>
        <taxon>Spermatophyta</taxon>
        <taxon>Magnoliopsida</taxon>
        <taxon>eudicotyledons</taxon>
        <taxon>Gunneridae</taxon>
        <taxon>Pentapetalae</taxon>
        <taxon>rosids</taxon>
        <taxon>fabids</taxon>
        <taxon>Fabales</taxon>
        <taxon>Fabaceae</taxon>
        <taxon>Papilionoideae</taxon>
        <taxon>50 kb inversion clade</taxon>
        <taxon>NPAAA clade</taxon>
        <taxon>indigoferoid/millettioid clade</taxon>
        <taxon>Phaseoleae</taxon>
        <taxon>Mucuna</taxon>
    </lineage>
</organism>
<dbReference type="OrthoDB" id="549353at2759"/>
<evidence type="ECO:0000259" key="3">
    <source>
        <dbReference type="Pfam" id="PF14418"/>
    </source>
</evidence>
<dbReference type="AlphaFoldDB" id="A0A371HLD6"/>
<dbReference type="InterPro" id="IPR024768">
    <property type="entry name" value="Marf1"/>
</dbReference>
<dbReference type="PANTHER" id="PTHR14379">
    <property type="entry name" value="LIMKAIN B LKAP"/>
    <property type="match status" value="1"/>
</dbReference>
<dbReference type="GO" id="GO:0010468">
    <property type="term" value="P:regulation of gene expression"/>
    <property type="evidence" value="ECO:0007669"/>
    <property type="project" value="InterPro"/>
</dbReference>
<feature type="domain" description="NYN" evidence="2">
    <location>
        <begin position="46"/>
        <end position="184"/>
    </location>
</feature>
<dbReference type="EMBL" id="QJKJ01002258">
    <property type="protein sequence ID" value="RDY03615.1"/>
    <property type="molecule type" value="Genomic_DNA"/>
</dbReference>
<accession>A0A371HLD6</accession>
<evidence type="ECO:0000313" key="5">
    <source>
        <dbReference type="EMBL" id="RDY03615.1"/>
    </source>
</evidence>
<comment type="caution">
    <text evidence="5">The sequence shown here is derived from an EMBL/GenBank/DDBJ whole genome shotgun (WGS) entry which is preliminary data.</text>
</comment>
<dbReference type="InterPro" id="IPR056042">
    <property type="entry name" value="DUF7625"/>
</dbReference>
<dbReference type="GO" id="GO:0004540">
    <property type="term" value="F:RNA nuclease activity"/>
    <property type="evidence" value="ECO:0007669"/>
    <property type="project" value="InterPro"/>
</dbReference>
<dbReference type="Gene3D" id="3.40.50.1010">
    <property type="entry name" value="5'-nuclease"/>
    <property type="match status" value="1"/>
</dbReference>
<dbReference type="STRING" id="157652.A0A371HLD6"/>
<reference evidence="5" key="1">
    <citation type="submission" date="2018-05" db="EMBL/GenBank/DDBJ databases">
        <title>Draft genome of Mucuna pruriens seed.</title>
        <authorList>
            <person name="Nnadi N.E."/>
            <person name="Vos R."/>
            <person name="Hasami M.H."/>
            <person name="Devisetty U.K."/>
            <person name="Aguiy J.C."/>
        </authorList>
    </citation>
    <scope>NUCLEOTIDE SEQUENCE [LARGE SCALE GENOMIC DNA]</scope>
    <source>
        <strain evidence="5">JCA_2017</strain>
    </source>
</reference>
<keyword evidence="6" id="KW-1185">Reference proteome</keyword>
<dbReference type="Pfam" id="PF24620">
    <property type="entry name" value="DUF7625"/>
    <property type="match status" value="1"/>
</dbReference>
<name>A0A371HLD6_MUCPR</name>
<dbReference type="InterPro" id="IPR025677">
    <property type="entry name" value="OST-HTH-assoc_dom"/>
</dbReference>
<evidence type="ECO:0000256" key="1">
    <source>
        <dbReference type="SAM" id="MobiDB-lite"/>
    </source>
</evidence>
<dbReference type="CDD" id="cd10910">
    <property type="entry name" value="PIN_limkain_b1_N_like"/>
    <property type="match status" value="1"/>
</dbReference>
<gene>
    <name evidence="5" type="primary">MARF1</name>
    <name evidence="5" type="ORF">CR513_12778</name>
</gene>
<protein>
    <submittedName>
        <fullName evidence="5">Meiosis regulator and mRNA stability factor 1</fullName>
    </submittedName>
</protein>
<proteinExistence type="predicted"/>
<feature type="region of interest" description="Disordered" evidence="1">
    <location>
        <begin position="1"/>
        <end position="25"/>
    </location>
</feature>
<feature type="non-terminal residue" evidence="5">
    <location>
        <position position="1"/>
    </location>
</feature>
<sequence length="512" mass="56182">MNRAGGGDKCALHTREGNGSDQVRPGASCVDGMGSDAGATSYSAAKISVWWDIANCRVPKGQDANSVAQNITSALANINYAGPVSISAYGDTNRIPPPVQHALSSTGVSLNHVPTGAKNANDKKILVDMLLWAVDNPAPANYLLISSDRDFSNALHQLSMRKYNILLAQPPPLCPSLANAAKFVWLWTTLSAGGAPLFVADSDPSSKPTTLVKPKYVRKSIAITPIPPLPEPDESNKNDVPNPEPHRKFFFGAPHEFFASKCNNEPVIPFPTPTSSEIVRHSRHSPLRENQFLSNLTSDMHKLSIRSGVVNSTRQETRDDSRASTSQPDYVQGLVDVVMRTLNFLKVQMILSTEANITDCILYGDPKFRTIDVRKALDFAIEQRRVVKRVCGALHLYLGRNETLWKCVDHMAGKPSDFPQATWNRVKQFLTSSSGRSLFLVSRCRYEAGLILKTSCLEELVLGDLLKILELMITAKKWIIHHHCGWQPITITLMESTGGNADSDFGVALDQI</sequence>
<dbReference type="Pfam" id="PF01936">
    <property type="entry name" value="NYN"/>
    <property type="match status" value="1"/>
</dbReference>
<dbReference type="Pfam" id="PF14418">
    <property type="entry name" value="OHA"/>
    <property type="match status" value="1"/>
</dbReference>
<evidence type="ECO:0000313" key="6">
    <source>
        <dbReference type="Proteomes" id="UP000257109"/>
    </source>
</evidence>
<evidence type="ECO:0000259" key="4">
    <source>
        <dbReference type="Pfam" id="PF24620"/>
    </source>
</evidence>
<dbReference type="InterPro" id="IPR021139">
    <property type="entry name" value="NYN"/>
</dbReference>
<dbReference type="Proteomes" id="UP000257109">
    <property type="component" value="Unassembled WGS sequence"/>
</dbReference>
<evidence type="ECO:0000259" key="2">
    <source>
        <dbReference type="Pfam" id="PF01936"/>
    </source>
</evidence>